<dbReference type="GO" id="GO:0030677">
    <property type="term" value="C:ribonuclease P complex"/>
    <property type="evidence" value="ECO:0007669"/>
    <property type="project" value="TreeGrafter"/>
</dbReference>
<evidence type="ECO:0000256" key="5">
    <source>
        <dbReference type="ARBA" id="ARBA00022801"/>
    </source>
</evidence>
<keyword evidence="11" id="KW-1185">Reference proteome</keyword>
<comment type="similarity">
    <text evidence="7">Belongs to the RnpA family.</text>
</comment>
<keyword evidence="4 7" id="KW-0255">Endonuclease</keyword>
<evidence type="ECO:0000256" key="4">
    <source>
        <dbReference type="ARBA" id="ARBA00022759"/>
    </source>
</evidence>
<dbReference type="GO" id="GO:0001682">
    <property type="term" value="P:tRNA 5'-leader removal"/>
    <property type="evidence" value="ECO:0007669"/>
    <property type="project" value="UniProtKB-UniRule"/>
</dbReference>
<dbReference type="Pfam" id="PF00825">
    <property type="entry name" value="Ribonuclease_P"/>
    <property type="match status" value="1"/>
</dbReference>
<dbReference type="Gene3D" id="3.30.230.10">
    <property type="match status" value="1"/>
</dbReference>
<evidence type="ECO:0000256" key="7">
    <source>
        <dbReference type="HAMAP-Rule" id="MF_00227"/>
    </source>
</evidence>
<dbReference type="SUPFAM" id="SSF54211">
    <property type="entry name" value="Ribosomal protein S5 domain 2-like"/>
    <property type="match status" value="1"/>
</dbReference>
<feature type="region of interest" description="Disordered" evidence="9">
    <location>
        <begin position="130"/>
        <end position="156"/>
    </location>
</feature>
<evidence type="ECO:0000256" key="6">
    <source>
        <dbReference type="ARBA" id="ARBA00022884"/>
    </source>
</evidence>
<protein>
    <recommendedName>
        <fullName evidence="7 8">Ribonuclease P protein component</fullName>
        <shortName evidence="7">RNase P protein</shortName>
        <shortName evidence="7">RNaseP protein</shortName>
        <ecNumber evidence="7 8">3.1.26.5</ecNumber>
    </recommendedName>
    <alternativeName>
        <fullName evidence="7">Protein C5</fullName>
    </alternativeName>
</protein>
<evidence type="ECO:0000256" key="1">
    <source>
        <dbReference type="ARBA" id="ARBA00002663"/>
    </source>
</evidence>
<dbReference type="PROSITE" id="PS00648">
    <property type="entry name" value="RIBONUCLEASE_P"/>
    <property type="match status" value="1"/>
</dbReference>
<dbReference type="AlphaFoldDB" id="A0A4U8T9X2"/>
<dbReference type="EMBL" id="JRPR02000003">
    <property type="protein sequence ID" value="TLD96599.1"/>
    <property type="molecule type" value="Genomic_DNA"/>
</dbReference>
<dbReference type="InterPro" id="IPR020539">
    <property type="entry name" value="RNase_P_CS"/>
</dbReference>
<keyword evidence="5 7" id="KW-0378">Hydrolase</keyword>
<dbReference type="InterPro" id="IPR014721">
    <property type="entry name" value="Ribsml_uS5_D2-typ_fold_subgr"/>
</dbReference>
<reference evidence="10 11" key="1">
    <citation type="journal article" date="2014" name="Genome Announc.">
        <title>Draft genome sequences of eight enterohepatic helicobacter species isolated from both laboratory and wild rodents.</title>
        <authorList>
            <person name="Sheh A."/>
            <person name="Shen Z."/>
            <person name="Fox J.G."/>
        </authorList>
    </citation>
    <scope>NUCLEOTIDE SEQUENCE [LARGE SCALE GENOMIC DNA]</scope>
    <source>
        <strain evidence="10 11">MIT 09-6949</strain>
    </source>
</reference>
<dbReference type="HAMAP" id="MF_00227">
    <property type="entry name" value="RNase_P"/>
    <property type="match status" value="1"/>
</dbReference>
<dbReference type="InterPro" id="IPR000100">
    <property type="entry name" value="RNase_P"/>
</dbReference>
<dbReference type="GO" id="GO:0004526">
    <property type="term" value="F:ribonuclease P activity"/>
    <property type="evidence" value="ECO:0007669"/>
    <property type="project" value="UniProtKB-UniRule"/>
</dbReference>
<dbReference type="GO" id="GO:0000049">
    <property type="term" value="F:tRNA binding"/>
    <property type="evidence" value="ECO:0007669"/>
    <property type="project" value="UniProtKB-UniRule"/>
</dbReference>
<dbReference type="GO" id="GO:0042781">
    <property type="term" value="F:3'-tRNA processing endoribonuclease activity"/>
    <property type="evidence" value="ECO:0007669"/>
    <property type="project" value="TreeGrafter"/>
</dbReference>
<dbReference type="EC" id="3.1.26.5" evidence="7 8"/>
<evidence type="ECO:0000256" key="3">
    <source>
        <dbReference type="ARBA" id="ARBA00022722"/>
    </source>
</evidence>
<evidence type="ECO:0000313" key="11">
    <source>
        <dbReference type="Proteomes" id="UP000029733"/>
    </source>
</evidence>
<dbReference type="OrthoDB" id="9810867at2"/>
<keyword evidence="6 7" id="KW-0694">RNA-binding</keyword>
<comment type="catalytic activity">
    <reaction evidence="7">
        <text>Endonucleolytic cleavage of RNA, removing 5'-extranucleotides from tRNA precursor.</text>
        <dbReference type="EC" id="3.1.26.5"/>
    </reaction>
</comment>
<dbReference type="InterPro" id="IPR020568">
    <property type="entry name" value="Ribosomal_Su5_D2-typ_SF"/>
</dbReference>
<dbReference type="PANTHER" id="PTHR33992:SF1">
    <property type="entry name" value="RIBONUCLEASE P PROTEIN COMPONENT"/>
    <property type="match status" value="1"/>
</dbReference>
<evidence type="ECO:0000256" key="9">
    <source>
        <dbReference type="SAM" id="MobiDB-lite"/>
    </source>
</evidence>
<organism evidence="10 11">
    <name type="scientific">Helicobacter jaachi</name>
    <dbReference type="NCBI Taxonomy" id="1677920"/>
    <lineage>
        <taxon>Bacteria</taxon>
        <taxon>Pseudomonadati</taxon>
        <taxon>Campylobacterota</taxon>
        <taxon>Epsilonproteobacteria</taxon>
        <taxon>Campylobacterales</taxon>
        <taxon>Helicobacteraceae</taxon>
        <taxon>Helicobacter</taxon>
    </lineage>
</organism>
<dbReference type="NCBIfam" id="TIGR00188">
    <property type="entry name" value="rnpA"/>
    <property type="match status" value="1"/>
</dbReference>
<name>A0A4U8T9X2_9HELI</name>
<evidence type="ECO:0000256" key="2">
    <source>
        <dbReference type="ARBA" id="ARBA00022694"/>
    </source>
</evidence>
<evidence type="ECO:0000256" key="8">
    <source>
        <dbReference type="NCBIfam" id="TIGR00188"/>
    </source>
</evidence>
<keyword evidence="3 7" id="KW-0540">Nuclease</keyword>
<dbReference type="Proteomes" id="UP000029733">
    <property type="component" value="Unassembled WGS sequence"/>
</dbReference>
<gene>
    <name evidence="7 10" type="primary">rnpA</name>
    <name evidence="10" type="ORF">LS71_005955</name>
</gene>
<proteinExistence type="inferred from homology"/>
<evidence type="ECO:0000313" key="10">
    <source>
        <dbReference type="EMBL" id="TLD96599.1"/>
    </source>
</evidence>
<keyword evidence="2 7" id="KW-0819">tRNA processing</keyword>
<comment type="function">
    <text evidence="1 7">RNaseP catalyzes the removal of the 5'-leader sequence from pre-tRNA to produce the mature 5'-terminus. It can also cleave other RNA substrates such as 4.5S RNA. The protein component plays an auxiliary but essential role in vivo by binding to the 5'-leader sequence and broadening the substrate specificity of the ribozyme.</text>
</comment>
<comment type="subunit">
    <text evidence="7">Consists of a catalytic RNA component (M1 or rnpB) and a protein subunit.</text>
</comment>
<accession>A0A4U8T9X2</accession>
<comment type="caution">
    <text evidence="10">The sequence shown here is derived from an EMBL/GenBank/DDBJ whole genome shotgun (WGS) entry which is preliminary data.</text>
</comment>
<dbReference type="PANTHER" id="PTHR33992">
    <property type="entry name" value="RIBONUCLEASE P PROTEIN COMPONENT"/>
    <property type="match status" value="1"/>
</dbReference>
<sequence length="182" mass="20817">MVKLDSLKNKAEFDFVYKNARRFFHKNFALYALQTHTYPNSPKILQVILARQARVYLGLSISKKIGKAHMRNLIKRRLRAIVYEQHYVGFLFVIVARQGITSVDFATLKADLLFAFKQLKISSRHKNSAKDSIKSTSAKGADSINHTESAKHIESKKKIDFATKPDSIKKRDFTKRAGLCKS</sequence>